<sequence length="104" mass="11966">MSHFFANKTLQQPPTYFITIHDGTSESLRDYVCKFNVATMITKGVIDEWAIQAFIIETTHQYLIYIYIGNTPSKLLILHEMVHKLLKGDEVRNVHVDSSAPITR</sequence>
<accession>A0A9D4A812</accession>
<dbReference type="AlphaFoldDB" id="A0A9D4A812"/>
<evidence type="ECO:0000313" key="2">
    <source>
        <dbReference type="Proteomes" id="UP000828251"/>
    </source>
</evidence>
<proteinExistence type="predicted"/>
<gene>
    <name evidence="1" type="ORF">J1N35_019323</name>
</gene>
<dbReference type="Proteomes" id="UP000828251">
    <property type="component" value="Unassembled WGS sequence"/>
</dbReference>
<comment type="caution">
    <text evidence="1">The sequence shown here is derived from an EMBL/GenBank/DDBJ whole genome shotgun (WGS) entry which is preliminary data.</text>
</comment>
<protein>
    <submittedName>
        <fullName evidence="1">Uncharacterized protein</fullName>
    </submittedName>
</protein>
<evidence type="ECO:0000313" key="1">
    <source>
        <dbReference type="EMBL" id="KAH1092066.1"/>
    </source>
</evidence>
<name>A0A9D4A812_9ROSI</name>
<dbReference type="EMBL" id="JAIQCV010000006">
    <property type="protein sequence ID" value="KAH1092066.1"/>
    <property type="molecule type" value="Genomic_DNA"/>
</dbReference>
<keyword evidence="2" id="KW-1185">Reference proteome</keyword>
<reference evidence="1 2" key="1">
    <citation type="journal article" date="2021" name="Plant Biotechnol. J.">
        <title>Multi-omics assisted identification of the key and species-specific regulatory components of drought-tolerant mechanisms in Gossypium stocksii.</title>
        <authorList>
            <person name="Yu D."/>
            <person name="Ke L."/>
            <person name="Zhang D."/>
            <person name="Wu Y."/>
            <person name="Sun Y."/>
            <person name="Mei J."/>
            <person name="Sun J."/>
            <person name="Sun Y."/>
        </authorList>
    </citation>
    <scope>NUCLEOTIDE SEQUENCE [LARGE SCALE GENOMIC DNA]</scope>
    <source>
        <strain evidence="2">cv. E1</strain>
        <tissue evidence="1">Leaf</tissue>
    </source>
</reference>
<organism evidence="1 2">
    <name type="scientific">Gossypium stocksii</name>
    <dbReference type="NCBI Taxonomy" id="47602"/>
    <lineage>
        <taxon>Eukaryota</taxon>
        <taxon>Viridiplantae</taxon>
        <taxon>Streptophyta</taxon>
        <taxon>Embryophyta</taxon>
        <taxon>Tracheophyta</taxon>
        <taxon>Spermatophyta</taxon>
        <taxon>Magnoliopsida</taxon>
        <taxon>eudicotyledons</taxon>
        <taxon>Gunneridae</taxon>
        <taxon>Pentapetalae</taxon>
        <taxon>rosids</taxon>
        <taxon>malvids</taxon>
        <taxon>Malvales</taxon>
        <taxon>Malvaceae</taxon>
        <taxon>Malvoideae</taxon>
        <taxon>Gossypium</taxon>
    </lineage>
</organism>